<dbReference type="PANTHER" id="PTHR47739">
    <property type="entry name" value="TRNA1(VAL) (ADENINE(37)-N6)-METHYLTRANSFERASE"/>
    <property type="match status" value="1"/>
</dbReference>
<evidence type="ECO:0000256" key="1">
    <source>
        <dbReference type="ARBA" id="ARBA00022603"/>
    </source>
</evidence>
<evidence type="ECO:0000256" key="2">
    <source>
        <dbReference type="ARBA" id="ARBA00022691"/>
    </source>
</evidence>
<proteinExistence type="predicted"/>
<comment type="caution">
    <text evidence="4">The sequence shown here is derived from an EMBL/GenBank/DDBJ whole genome shotgun (WGS) entry which is preliminary data.</text>
</comment>
<dbReference type="GO" id="GO:0032259">
    <property type="term" value="P:methylation"/>
    <property type="evidence" value="ECO:0007669"/>
    <property type="project" value="UniProtKB-KW"/>
</dbReference>
<dbReference type="GO" id="GO:0008168">
    <property type="term" value="F:methyltransferase activity"/>
    <property type="evidence" value="ECO:0007669"/>
    <property type="project" value="UniProtKB-KW"/>
</dbReference>
<protein>
    <submittedName>
        <fullName evidence="4">Methyltransferase</fullName>
    </submittedName>
</protein>
<evidence type="ECO:0000259" key="3">
    <source>
        <dbReference type="Pfam" id="PF05175"/>
    </source>
</evidence>
<keyword evidence="2" id="KW-0949">S-adenosyl-L-methionine</keyword>
<keyword evidence="1 4" id="KW-0808">Transferase</keyword>
<keyword evidence="1 4" id="KW-0489">Methyltransferase</keyword>
<feature type="domain" description="Methyltransferase small" evidence="3">
    <location>
        <begin position="30"/>
        <end position="125"/>
    </location>
</feature>
<evidence type="ECO:0000313" key="5">
    <source>
        <dbReference type="Proteomes" id="UP001069802"/>
    </source>
</evidence>
<dbReference type="InterPro" id="IPR029063">
    <property type="entry name" value="SAM-dependent_MTases_sf"/>
</dbReference>
<dbReference type="InterPro" id="IPR007848">
    <property type="entry name" value="Small_mtfrase_dom"/>
</dbReference>
<dbReference type="CDD" id="cd02440">
    <property type="entry name" value="AdoMet_MTases"/>
    <property type="match status" value="1"/>
</dbReference>
<dbReference type="PANTHER" id="PTHR47739:SF1">
    <property type="entry name" value="TRNA1(VAL) (ADENINE(37)-N6)-METHYLTRANSFERASE"/>
    <property type="match status" value="1"/>
</dbReference>
<reference evidence="4" key="1">
    <citation type="submission" date="2022-12" db="EMBL/GenBank/DDBJ databases">
        <title>Bacterial isolates from different developmental stages of Nematostella vectensis.</title>
        <authorList>
            <person name="Fraune S."/>
        </authorList>
    </citation>
    <scope>NUCLEOTIDE SEQUENCE</scope>
    <source>
        <strain evidence="4">G21630-S1</strain>
    </source>
</reference>
<dbReference type="EMBL" id="JAPWGY010000001">
    <property type="protein sequence ID" value="MCZ4279525.1"/>
    <property type="molecule type" value="Genomic_DNA"/>
</dbReference>
<dbReference type="RefSeq" id="WP_269421726.1">
    <property type="nucleotide sequence ID" value="NZ_JAPWGY010000001.1"/>
</dbReference>
<dbReference type="InterPro" id="IPR050210">
    <property type="entry name" value="tRNA_Adenine-N(6)_MTase"/>
</dbReference>
<accession>A0ABT4LF25</accession>
<dbReference type="Pfam" id="PF05175">
    <property type="entry name" value="MTS"/>
    <property type="match status" value="1"/>
</dbReference>
<name>A0ABT4LF25_9PROT</name>
<dbReference type="InterPro" id="IPR002052">
    <property type="entry name" value="DNA_methylase_N6_adenine_CS"/>
</dbReference>
<dbReference type="SUPFAM" id="SSF53335">
    <property type="entry name" value="S-adenosyl-L-methionine-dependent methyltransferases"/>
    <property type="match status" value="1"/>
</dbReference>
<dbReference type="PROSITE" id="PS00092">
    <property type="entry name" value="N6_MTASE"/>
    <property type="match status" value="1"/>
</dbReference>
<gene>
    <name evidence="4" type="ORF">O4H49_01970</name>
</gene>
<evidence type="ECO:0000313" key="4">
    <source>
        <dbReference type="EMBL" id="MCZ4279525.1"/>
    </source>
</evidence>
<dbReference type="Proteomes" id="UP001069802">
    <property type="component" value="Unassembled WGS sequence"/>
</dbReference>
<sequence>MTALSEDEFIGGAVRVLQPVKGYRAGIDAVLLAATVAAKAGDEILDLGCGVGTAGLCLMGRLPDVRVTGLELQSVLYDIALKNRELNQFEDRWSLVQGDLLQLPADLPLGSFDQVICNPPFMPKGRSNASPDPIKLLANHEGEALLRDWILAALKLVKHKGAVTIVHRADRLDEILSVFREKKAGAVQVFPLWPYAGQAAKRVVVRARRSVSGPLSICAGQVLHKDDGSYSDVIDGALRKGLALPF</sequence>
<organism evidence="4 5">
    <name type="scientific">Kiloniella laminariae</name>
    <dbReference type="NCBI Taxonomy" id="454162"/>
    <lineage>
        <taxon>Bacteria</taxon>
        <taxon>Pseudomonadati</taxon>
        <taxon>Pseudomonadota</taxon>
        <taxon>Alphaproteobacteria</taxon>
        <taxon>Rhodospirillales</taxon>
        <taxon>Kiloniellaceae</taxon>
        <taxon>Kiloniella</taxon>
    </lineage>
</organism>
<keyword evidence="5" id="KW-1185">Reference proteome</keyword>
<dbReference type="Gene3D" id="3.40.50.150">
    <property type="entry name" value="Vaccinia Virus protein VP39"/>
    <property type="match status" value="1"/>
</dbReference>